<organism evidence="10 11">
    <name type="scientific">Saccharospirillum salsuginis</name>
    <dbReference type="NCBI Taxonomy" id="418750"/>
    <lineage>
        <taxon>Bacteria</taxon>
        <taxon>Pseudomonadati</taxon>
        <taxon>Pseudomonadota</taxon>
        <taxon>Gammaproteobacteria</taxon>
        <taxon>Oceanospirillales</taxon>
        <taxon>Saccharospirillaceae</taxon>
        <taxon>Saccharospirillum</taxon>
    </lineage>
</organism>
<dbReference type="InterPro" id="IPR002872">
    <property type="entry name" value="Proline_DH_dom"/>
</dbReference>
<dbReference type="SUPFAM" id="SSF81935">
    <property type="entry name" value="N-terminal domain of bifunctional PutA protein"/>
    <property type="match status" value="1"/>
</dbReference>
<evidence type="ECO:0000259" key="9">
    <source>
        <dbReference type="Pfam" id="PF14850"/>
    </source>
</evidence>
<comment type="similarity">
    <text evidence="5">In the C-terminal section; belongs to the aldehyde dehydrogenase family.</text>
</comment>
<dbReference type="InterPro" id="IPR005933">
    <property type="entry name" value="PutA_C"/>
</dbReference>
<keyword evidence="5" id="KW-0274">FAD</keyword>
<sequence length="1061" mass="116814">MTQFDASRVFSGDYATLSPADWFQFIVNQYAVEEDEYMSQLVELAEPTPDSRDRVEKTARHIVEKVRDEGDVAHAVDKLLQQYSLDNEEGVILMCLAEALMRVPDPDTADDLIRDKLSVADWKEHMGKSDSLLVNASTWGLMLTGKVTSLDSRETSPANLLSKLINRAGEPVIRAAMHQAMRIMGKQFVLGRTIKEAIKNGKPYRKKGYTYSFDMLGEAAFTDPDAQRYFESYRQAVRTLGERMDEWAGDAPKPTISIKLSALHPRYEESHDAWVQTELADRVAQLVREARDLGVGITIDAEEMDRLELSLRLFEKVYRSDAAKGWGNFGLVIQAYSKRALAVLGYLTALSKEQGDVIPIRLVKGAYWDTEVKHAQVLGLADYPVFTRKENTDVSYLVCARYLMGEQVNGAIYPQFATHNAHTVASIAELARENPSIDFEFQRLHGMGDALYDTLLGEEKPRVRIYAPVGAHKDLLPYLVRRLLENGANSSFVHRLVDAETPIGDLVSSPVDLAKSRPVFRNPKIPRPSDIYGDVRRNSQGYNLNVAFEREPLLENVAAFDDRQWSMKPLVAGVSTATDVVKTITSPYDTRQTVGQVHWTQPEHARDALAKADAAWFDWNKTPAVKRAACLDRLGDLLEEHTAELMALCAREAGKSLQDSIDEVREAVDFCRYYASQARETMNEATLLPGPTGESNEHYYEGRGVFLCISPWNFPLAIFTGQICAALVAGNGVLAKPAEQTSLIAGRAIELFHEAGVPTDVLHYLPGDGATIGNAIMDDERLLGVAFTGSTETAHIINRTLAARQGALPTFIAETGGQNAMIVDSTALPEQVVADVMQSAFASAGQRCSALRVLCVQDDIADRVVDLIRGALSRVEIGNPQKYETDCGPVIDEEALQGLSDYVESWRGKGRVLAEAELGTEAANGHFLAPVAIGIESIDELGREQFGPVLHVLRFKARELDNVIADINRTGYGLTLGIHSRNEATAAYIESRVRVGNCYVNRNQIGAVVGVQPFGGRGLSGTGPKAGGPNYIKRFATERVRTINTTAVGGNATLLSLETDD</sequence>
<evidence type="ECO:0000256" key="1">
    <source>
        <dbReference type="ARBA" id="ARBA00004786"/>
    </source>
</evidence>
<evidence type="ECO:0000256" key="5">
    <source>
        <dbReference type="PIRNR" id="PIRNR000197"/>
    </source>
</evidence>
<evidence type="ECO:0000256" key="6">
    <source>
        <dbReference type="PIRSR" id="PIRSR000197-1"/>
    </source>
</evidence>
<evidence type="ECO:0000256" key="4">
    <source>
        <dbReference type="ARBA" id="ARBA00048142"/>
    </source>
</evidence>
<keyword evidence="5" id="KW-0804">Transcription</keyword>
<dbReference type="InterPro" id="IPR029041">
    <property type="entry name" value="FAD-linked_oxidoreductase-like"/>
</dbReference>
<dbReference type="Gene3D" id="3.20.20.220">
    <property type="match status" value="1"/>
</dbReference>
<dbReference type="AlphaFoldDB" id="A0A918KDA8"/>
<accession>A0A918KDA8</accession>
<protein>
    <recommendedName>
        <fullName evidence="5">Bifunctional protein PutA</fullName>
    </recommendedName>
    <domain>
        <recommendedName>
            <fullName evidence="5">Proline dehydrogenase</fullName>
            <ecNumber evidence="5">1.5.5.2</ecNumber>
        </recommendedName>
        <alternativeName>
            <fullName evidence="5">Proline oxidase</fullName>
        </alternativeName>
    </domain>
    <domain>
        <recommendedName>
            <fullName evidence="5">Delta-1-pyrroline-5-carboxylate dehydrogenase</fullName>
            <shortName evidence="5">P5C dehydrogenase</shortName>
            <ecNumber evidence="5">1.2.1.88</ecNumber>
        </recommendedName>
        <alternativeName>
            <fullName evidence="5">L-glutamate gamma-semialdehyde dehydrogenase</fullName>
        </alternativeName>
    </domain>
</protein>
<dbReference type="InterPro" id="IPR016161">
    <property type="entry name" value="Ald_DH/histidinol_DH"/>
</dbReference>
<dbReference type="EC" id="1.5.5.2" evidence="5"/>
<dbReference type="InterPro" id="IPR025703">
    <property type="entry name" value="Bifunct_PutA"/>
</dbReference>
<dbReference type="Pfam" id="PF01619">
    <property type="entry name" value="Pro_dh"/>
    <property type="match status" value="1"/>
</dbReference>
<keyword evidence="3 5" id="KW-0520">NAD</keyword>
<dbReference type="NCBIfam" id="NF008869">
    <property type="entry name" value="PRK11904.1"/>
    <property type="match status" value="1"/>
</dbReference>
<evidence type="ECO:0000313" key="11">
    <source>
        <dbReference type="Proteomes" id="UP000626148"/>
    </source>
</evidence>
<keyword evidence="5" id="KW-0642">Proline metabolism</keyword>
<comment type="function">
    <text evidence="5">Oxidizes proline to glutamate for use as a carbon and nitrogen source.</text>
</comment>
<feature type="domain" description="Aldehyde dehydrogenase" evidence="7">
    <location>
        <begin position="584"/>
        <end position="1036"/>
    </location>
</feature>
<comment type="similarity">
    <text evidence="5">In the N-terminal section; belongs to the proline dehydrogenase family.</text>
</comment>
<dbReference type="Gene3D" id="3.40.605.10">
    <property type="entry name" value="Aldehyde Dehydrogenase, Chain A, domain 1"/>
    <property type="match status" value="1"/>
</dbReference>
<dbReference type="RefSeq" id="WP_189609923.1">
    <property type="nucleotide sequence ID" value="NZ_BMXR01000007.1"/>
</dbReference>
<dbReference type="Gene3D" id="1.20.5.460">
    <property type="entry name" value="Single helix bin"/>
    <property type="match status" value="1"/>
</dbReference>
<feature type="domain" description="Proline dehydrogenase" evidence="8">
    <location>
        <begin position="197"/>
        <end position="495"/>
    </location>
</feature>
<dbReference type="SUPFAM" id="SSF51730">
    <property type="entry name" value="FAD-linked oxidoreductase"/>
    <property type="match status" value="1"/>
</dbReference>
<feature type="active site" evidence="6">
    <location>
        <position position="848"/>
    </location>
</feature>
<dbReference type="PANTHER" id="PTHR42862:SF1">
    <property type="entry name" value="DELTA-1-PYRROLINE-5-CARBOXYLATE DEHYDROGENASE 2, ISOFORM A-RELATED"/>
    <property type="match status" value="1"/>
</dbReference>
<evidence type="ECO:0000256" key="3">
    <source>
        <dbReference type="ARBA" id="ARBA00023027"/>
    </source>
</evidence>
<keyword evidence="2 5" id="KW-0560">Oxidoreductase</keyword>
<dbReference type="PANTHER" id="PTHR42862">
    <property type="entry name" value="DELTA-1-PYRROLINE-5-CARBOXYLATE DEHYDROGENASE 1, ISOFORM A-RELATED"/>
    <property type="match status" value="1"/>
</dbReference>
<comment type="caution">
    <text evidence="10">The sequence shown here is derived from an EMBL/GenBank/DDBJ whole genome shotgun (WGS) entry which is preliminary data.</text>
</comment>
<dbReference type="PIRSF" id="PIRSF000197">
    <property type="entry name" value="Bifunct_PutA"/>
    <property type="match status" value="1"/>
</dbReference>
<dbReference type="SUPFAM" id="SSF53720">
    <property type="entry name" value="ALDH-like"/>
    <property type="match status" value="1"/>
</dbReference>
<keyword evidence="11" id="KW-1185">Reference proteome</keyword>
<dbReference type="InterPro" id="IPR016160">
    <property type="entry name" value="Ald_DH_CS_CYS"/>
</dbReference>
<dbReference type="GO" id="GO:0010133">
    <property type="term" value="P:L-proline catabolic process to L-glutamate"/>
    <property type="evidence" value="ECO:0007669"/>
    <property type="project" value="UniProtKB-UniRule"/>
</dbReference>
<gene>
    <name evidence="10" type="primary">putA</name>
    <name evidence="10" type="ORF">GCM10007392_29030</name>
</gene>
<dbReference type="InterPro" id="IPR050485">
    <property type="entry name" value="Proline_metab_enzyme"/>
</dbReference>
<evidence type="ECO:0000256" key="2">
    <source>
        <dbReference type="ARBA" id="ARBA00023002"/>
    </source>
</evidence>
<dbReference type="Pfam" id="PF00171">
    <property type="entry name" value="Aldedh"/>
    <property type="match status" value="1"/>
</dbReference>
<evidence type="ECO:0000259" key="7">
    <source>
        <dbReference type="Pfam" id="PF00171"/>
    </source>
</evidence>
<dbReference type="GO" id="GO:0003842">
    <property type="term" value="F:L-glutamate gamma-semialdehyde dehydrogenase activity"/>
    <property type="evidence" value="ECO:0007669"/>
    <property type="project" value="UniProtKB-UniRule"/>
</dbReference>
<dbReference type="GO" id="GO:0004657">
    <property type="term" value="F:proline dehydrogenase activity"/>
    <property type="evidence" value="ECO:0007669"/>
    <property type="project" value="UniProtKB-UniRule"/>
</dbReference>
<dbReference type="GO" id="GO:0009898">
    <property type="term" value="C:cytoplasmic side of plasma membrane"/>
    <property type="evidence" value="ECO:0007669"/>
    <property type="project" value="TreeGrafter"/>
</dbReference>
<dbReference type="EC" id="1.2.1.88" evidence="5"/>
<evidence type="ECO:0000313" key="10">
    <source>
        <dbReference type="EMBL" id="GGX59353.1"/>
    </source>
</evidence>
<dbReference type="InterPro" id="IPR016163">
    <property type="entry name" value="Ald_DH_C"/>
</dbReference>
<evidence type="ECO:0000259" key="8">
    <source>
        <dbReference type="Pfam" id="PF01619"/>
    </source>
</evidence>
<dbReference type="InterPro" id="IPR024089">
    <property type="entry name" value="PRODH_PutA_dom_I/II"/>
</dbReference>
<keyword evidence="5" id="KW-0238">DNA-binding</keyword>
<feature type="domain" description="Proline dehydrogenase PutA" evidence="9">
    <location>
        <begin position="76"/>
        <end position="188"/>
    </location>
</feature>
<dbReference type="FunFam" id="3.40.309.10:FF:000005">
    <property type="entry name" value="1-pyrroline-5-carboxylate dehydrogenase 1"/>
    <property type="match status" value="1"/>
</dbReference>
<proteinExistence type="inferred from homology"/>
<dbReference type="InterPro" id="IPR024082">
    <property type="entry name" value="PRODH_PutA_dom_II"/>
</dbReference>
<comment type="pathway">
    <text evidence="5">Amino-acid degradation; L-proline degradation into L-glutamate; L-glutamate from L-proline: step 1/2.</text>
</comment>
<dbReference type="Proteomes" id="UP000626148">
    <property type="component" value="Unassembled WGS sequence"/>
</dbReference>
<dbReference type="GO" id="GO:0003677">
    <property type="term" value="F:DNA binding"/>
    <property type="evidence" value="ECO:0007669"/>
    <property type="project" value="UniProtKB-KW"/>
</dbReference>
<comment type="pathway">
    <text evidence="1 5">Amino-acid degradation; L-proline degradation into L-glutamate; L-glutamate from L-proline: step 2/2.</text>
</comment>
<dbReference type="InterPro" id="IPR015590">
    <property type="entry name" value="Aldehyde_DH_dom"/>
</dbReference>
<dbReference type="NCBIfam" id="TIGR01238">
    <property type="entry name" value="D1pyr5carbox3"/>
    <property type="match status" value="1"/>
</dbReference>
<keyword evidence="5" id="KW-0678">Repressor</keyword>
<reference evidence="10" key="2">
    <citation type="submission" date="2020-09" db="EMBL/GenBank/DDBJ databases">
        <authorList>
            <person name="Sun Q."/>
            <person name="Kim S."/>
        </authorList>
    </citation>
    <scope>NUCLEOTIDE SEQUENCE</scope>
    <source>
        <strain evidence="10">KCTC 22169</strain>
    </source>
</reference>
<dbReference type="PROSITE" id="PS00070">
    <property type="entry name" value="ALDEHYDE_DEHYDR_CYS"/>
    <property type="match status" value="1"/>
</dbReference>
<dbReference type="Pfam" id="PF14850">
    <property type="entry name" value="Pro_dh-DNA_bdg"/>
    <property type="match status" value="1"/>
</dbReference>
<keyword evidence="5" id="KW-0285">Flavoprotein</keyword>
<dbReference type="Gene3D" id="3.40.309.10">
    <property type="entry name" value="Aldehyde Dehydrogenase, Chain A, domain 2"/>
    <property type="match status" value="1"/>
</dbReference>
<dbReference type="CDD" id="cd07125">
    <property type="entry name" value="ALDH_PutA-P5CDH"/>
    <property type="match status" value="1"/>
</dbReference>
<dbReference type="GO" id="GO:0003700">
    <property type="term" value="F:DNA-binding transcription factor activity"/>
    <property type="evidence" value="ECO:0007669"/>
    <property type="project" value="InterPro"/>
</dbReference>
<comment type="cofactor">
    <cofactor evidence="5">
        <name>FAD</name>
        <dbReference type="ChEBI" id="CHEBI:57692"/>
    </cofactor>
</comment>
<reference evidence="10" key="1">
    <citation type="journal article" date="2014" name="Int. J. Syst. Evol. Microbiol.">
        <title>Complete genome sequence of Corynebacterium casei LMG S-19264T (=DSM 44701T), isolated from a smear-ripened cheese.</title>
        <authorList>
            <consortium name="US DOE Joint Genome Institute (JGI-PGF)"/>
            <person name="Walter F."/>
            <person name="Albersmeier A."/>
            <person name="Kalinowski J."/>
            <person name="Ruckert C."/>
        </authorList>
    </citation>
    <scope>NUCLEOTIDE SEQUENCE</scope>
    <source>
        <strain evidence="10">KCTC 22169</strain>
    </source>
</reference>
<dbReference type="InterPro" id="IPR016162">
    <property type="entry name" value="Ald_DH_N"/>
</dbReference>
<feature type="active site" evidence="6">
    <location>
        <position position="814"/>
    </location>
</feature>
<comment type="catalytic activity">
    <reaction evidence="4 5">
        <text>L-glutamate 5-semialdehyde + NAD(+) + H2O = L-glutamate + NADH + 2 H(+)</text>
        <dbReference type="Rhea" id="RHEA:30235"/>
        <dbReference type="ChEBI" id="CHEBI:15377"/>
        <dbReference type="ChEBI" id="CHEBI:15378"/>
        <dbReference type="ChEBI" id="CHEBI:29985"/>
        <dbReference type="ChEBI" id="CHEBI:57540"/>
        <dbReference type="ChEBI" id="CHEBI:57945"/>
        <dbReference type="ChEBI" id="CHEBI:58066"/>
        <dbReference type="EC" id="1.2.1.88"/>
    </reaction>
</comment>
<comment type="catalytic activity">
    <reaction evidence="5">
        <text>L-proline + a quinone = (S)-1-pyrroline-5-carboxylate + a quinol + H(+)</text>
        <dbReference type="Rhea" id="RHEA:23784"/>
        <dbReference type="ChEBI" id="CHEBI:15378"/>
        <dbReference type="ChEBI" id="CHEBI:17388"/>
        <dbReference type="ChEBI" id="CHEBI:24646"/>
        <dbReference type="ChEBI" id="CHEBI:60039"/>
        <dbReference type="ChEBI" id="CHEBI:132124"/>
        <dbReference type="EC" id="1.5.5.2"/>
    </reaction>
</comment>
<name>A0A918KDA8_9GAMM</name>
<keyword evidence="5" id="KW-0805">Transcription regulation</keyword>
<dbReference type="EMBL" id="BMXR01000007">
    <property type="protein sequence ID" value="GGX59353.1"/>
    <property type="molecule type" value="Genomic_DNA"/>
</dbReference>